<comment type="caution">
    <text evidence="1">The sequence shown here is derived from an EMBL/GenBank/DDBJ whole genome shotgun (WGS) entry which is preliminary data.</text>
</comment>
<name>A0ABR2YV02_9CHLO</name>
<proteinExistence type="predicted"/>
<reference evidence="1 2" key="1">
    <citation type="journal article" date="2024" name="Nat. Commun.">
        <title>Phylogenomics reveals the evolutionary origins of lichenization in chlorophyte algae.</title>
        <authorList>
            <person name="Puginier C."/>
            <person name="Libourel C."/>
            <person name="Otte J."/>
            <person name="Skaloud P."/>
            <person name="Haon M."/>
            <person name="Grisel S."/>
            <person name="Petersen M."/>
            <person name="Berrin J.G."/>
            <person name="Delaux P.M."/>
            <person name="Dal Grande F."/>
            <person name="Keller J."/>
        </authorList>
    </citation>
    <scope>NUCLEOTIDE SEQUENCE [LARGE SCALE GENOMIC DNA]</scope>
    <source>
        <strain evidence="1 2">SAG 216-7</strain>
    </source>
</reference>
<dbReference type="EMBL" id="JALJOT010000004">
    <property type="protein sequence ID" value="KAK9915688.1"/>
    <property type="molecule type" value="Genomic_DNA"/>
</dbReference>
<evidence type="ECO:0000313" key="2">
    <source>
        <dbReference type="Proteomes" id="UP001491310"/>
    </source>
</evidence>
<protein>
    <submittedName>
        <fullName evidence="1">Uncharacterized protein</fullName>
    </submittedName>
</protein>
<sequence>MPTHLDCHYDRKFIFCGCRCQLRCSILNASFPCKGNALSSQKNPTYFRSRASGSSEPAGTFIAPTDPIVQKQVDRAADIVDDLMEEINKELFVATAVADITREAPEVSERDAIRAAVERRIDSLDEFFVASLRLFGQAAREQSNHNVADRLDAIEEEVLQQVADRLPAELRVLDAVQQLTSSEERVELLKRVVSGAAADVSLPECQLSSLQTIANQVIDDMEDKELVPNRQLLARLCLIREELSVVAAEQGSDASGSDFAEAKVTYQRLIPQGTAAFVKEMLGVSSKDKRRALLKKTLDESFEDPSKKRRPRGVEPVRPGRLLTCLNGMQRELAAQGNAANQPVLNRLEDLRLAVLQLLSLLAYD</sequence>
<keyword evidence="2" id="KW-1185">Reference proteome</keyword>
<dbReference type="PANTHER" id="PTHR37262">
    <property type="entry name" value="PROTEIN PEP-RELATED DEVELOPMENT ARRESTED 1, CHLOROPLASTIC"/>
    <property type="match status" value="1"/>
</dbReference>
<dbReference type="InterPro" id="IPR038961">
    <property type="entry name" value="PRDA1"/>
</dbReference>
<gene>
    <name evidence="1" type="ORF">WJX75_002673</name>
</gene>
<accession>A0ABR2YV02</accession>
<dbReference type="Proteomes" id="UP001491310">
    <property type="component" value="Unassembled WGS sequence"/>
</dbReference>
<evidence type="ECO:0000313" key="1">
    <source>
        <dbReference type="EMBL" id="KAK9915688.1"/>
    </source>
</evidence>
<organism evidence="1 2">
    <name type="scientific">Coccomyxa subellipsoidea</name>
    <dbReference type="NCBI Taxonomy" id="248742"/>
    <lineage>
        <taxon>Eukaryota</taxon>
        <taxon>Viridiplantae</taxon>
        <taxon>Chlorophyta</taxon>
        <taxon>core chlorophytes</taxon>
        <taxon>Trebouxiophyceae</taxon>
        <taxon>Trebouxiophyceae incertae sedis</taxon>
        <taxon>Coccomyxaceae</taxon>
        <taxon>Coccomyxa</taxon>
    </lineage>
</organism>
<dbReference type="PANTHER" id="PTHR37262:SF1">
    <property type="entry name" value="PROTEIN PEP-RELATED DEVELOPMENT ARRESTED 1, CHLOROPLASTIC"/>
    <property type="match status" value="1"/>
</dbReference>